<evidence type="ECO:0000313" key="4">
    <source>
        <dbReference type="EMBL" id="MBK1879699.1"/>
    </source>
</evidence>
<name>A0A934S5D0_9BACT</name>
<feature type="domain" description="Multidrug resistance protein MdtA-like C-terminal permuted SH3" evidence="3">
    <location>
        <begin position="310"/>
        <end position="366"/>
    </location>
</feature>
<comment type="caution">
    <text evidence="4">The sequence shown here is derived from an EMBL/GenBank/DDBJ whole genome shotgun (WGS) entry which is preliminary data.</text>
</comment>
<keyword evidence="5" id="KW-1185">Reference proteome</keyword>
<evidence type="ECO:0000313" key="5">
    <source>
        <dbReference type="Proteomes" id="UP000617628"/>
    </source>
</evidence>
<accession>A0A934S5D0</accession>
<dbReference type="Pfam" id="PF25967">
    <property type="entry name" value="RND-MFP_C"/>
    <property type="match status" value="1"/>
</dbReference>
<dbReference type="NCBIfam" id="TIGR01730">
    <property type="entry name" value="RND_mfp"/>
    <property type="match status" value="1"/>
</dbReference>
<dbReference type="Gene3D" id="1.10.287.470">
    <property type="entry name" value="Helix hairpin bin"/>
    <property type="match status" value="1"/>
</dbReference>
<dbReference type="PANTHER" id="PTHR30469">
    <property type="entry name" value="MULTIDRUG RESISTANCE PROTEIN MDTA"/>
    <property type="match status" value="1"/>
</dbReference>
<dbReference type="Proteomes" id="UP000617628">
    <property type="component" value="Unassembled WGS sequence"/>
</dbReference>
<proteinExistence type="inferred from homology"/>
<evidence type="ECO:0000259" key="3">
    <source>
        <dbReference type="Pfam" id="PF25967"/>
    </source>
</evidence>
<dbReference type="InterPro" id="IPR006143">
    <property type="entry name" value="RND_pump_MFP"/>
</dbReference>
<reference evidence="4" key="1">
    <citation type="submission" date="2021-01" db="EMBL/GenBank/DDBJ databases">
        <title>Modified the classification status of verrucomicrobia.</title>
        <authorList>
            <person name="Feng X."/>
        </authorList>
    </citation>
    <scope>NUCLEOTIDE SEQUENCE</scope>
    <source>
        <strain evidence="4">KCTC 13126</strain>
    </source>
</reference>
<evidence type="ECO:0000256" key="1">
    <source>
        <dbReference type="ARBA" id="ARBA00009477"/>
    </source>
</evidence>
<sequence length="382" mass="40949">MLELIKTEEFEMKWNVRNVVAGGWWSVGAKFLGVAGFAAAGLFIAGCADSQAVDVPETPVRLVETFTVERALEVREGEFVGRVRAPKEVELGFELAGRIVSIADSTGTFFKAGEELGRLDSRRYELALAEAEQRLVYAEKELGRMRALLAGGSSTQAEFDRVENATVLARIARERAQEDLDDSVLLAPFDGKLAAKHVEKGSFVGPGMPVLVFQEAGETEVDFFRTEVQLTRLLAGVESGDSAVRIADGALRGSGLSLKDYSTTPDPLSGAYRVTFVVESNRQVTMLPGAPVRLSVIERLGMLSDLPVEIPSDALVADPVGGFSVWLLAEGASEAVSRKVEVGQVAGLMVEIVGGLEVGDRVVTSGSTMLRNDTQVVALRDA</sequence>
<dbReference type="GO" id="GO:1990281">
    <property type="term" value="C:efflux pump complex"/>
    <property type="evidence" value="ECO:0007669"/>
    <property type="project" value="TreeGrafter"/>
</dbReference>
<comment type="similarity">
    <text evidence="1">Belongs to the membrane fusion protein (MFP) (TC 8.A.1) family.</text>
</comment>
<organism evidence="4 5">
    <name type="scientific">Pelagicoccus mobilis</name>
    <dbReference type="NCBI Taxonomy" id="415221"/>
    <lineage>
        <taxon>Bacteria</taxon>
        <taxon>Pseudomonadati</taxon>
        <taxon>Verrucomicrobiota</taxon>
        <taxon>Opitutia</taxon>
        <taxon>Puniceicoccales</taxon>
        <taxon>Pelagicoccaceae</taxon>
        <taxon>Pelagicoccus</taxon>
    </lineage>
</organism>
<dbReference type="Gene3D" id="2.40.30.170">
    <property type="match status" value="1"/>
</dbReference>
<dbReference type="SUPFAM" id="SSF111369">
    <property type="entry name" value="HlyD-like secretion proteins"/>
    <property type="match status" value="1"/>
</dbReference>
<evidence type="ECO:0000256" key="2">
    <source>
        <dbReference type="SAM" id="Coils"/>
    </source>
</evidence>
<dbReference type="GO" id="GO:0015562">
    <property type="term" value="F:efflux transmembrane transporter activity"/>
    <property type="evidence" value="ECO:0007669"/>
    <property type="project" value="TreeGrafter"/>
</dbReference>
<dbReference type="InterPro" id="IPR058627">
    <property type="entry name" value="MdtA-like_C"/>
</dbReference>
<dbReference type="AlphaFoldDB" id="A0A934S5D0"/>
<feature type="coiled-coil region" evidence="2">
    <location>
        <begin position="121"/>
        <end position="148"/>
    </location>
</feature>
<dbReference type="EMBL" id="JAENIL010000055">
    <property type="protein sequence ID" value="MBK1879699.1"/>
    <property type="molecule type" value="Genomic_DNA"/>
</dbReference>
<dbReference type="Gene3D" id="2.40.420.20">
    <property type="match status" value="1"/>
</dbReference>
<keyword evidence="2" id="KW-0175">Coiled coil</keyword>
<gene>
    <name evidence="4" type="ORF">JIN87_22630</name>
</gene>
<protein>
    <submittedName>
        <fullName evidence="4">Efflux RND transporter periplasmic adaptor subunit</fullName>
    </submittedName>
</protein>
<dbReference type="PANTHER" id="PTHR30469:SF20">
    <property type="entry name" value="EFFLUX RND TRANSPORTER PERIPLASMIC ADAPTOR SUBUNIT"/>
    <property type="match status" value="1"/>
</dbReference>
<dbReference type="Gene3D" id="2.40.50.100">
    <property type="match status" value="1"/>
</dbReference>